<proteinExistence type="predicted"/>
<dbReference type="Proteomes" id="UP000027336">
    <property type="component" value="Unassembled WGS sequence"/>
</dbReference>
<dbReference type="PATRIC" id="fig|685782.3.peg.470"/>
<gene>
    <name evidence="1" type="ORF">BARRO_50407</name>
    <name evidence="2" type="ORF">O99_00454</name>
</gene>
<dbReference type="EMBL" id="AHPK01000002">
    <property type="protein sequence ID" value="KEC57032.1"/>
    <property type="molecule type" value="Genomic_DNA"/>
</dbReference>
<organism evidence="1">
    <name type="scientific">Bartonella rochalimae ATCC BAA-1498</name>
    <dbReference type="NCBI Taxonomy" id="685782"/>
    <lineage>
        <taxon>Bacteria</taxon>
        <taxon>Pseudomonadati</taxon>
        <taxon>Pseudomonadota</taxon>
        <taxon>Alphaproteobacteria</taxon>
        <taxon>Hyphomicrobiales</taxon>
        <taxon>Bartonellaceae</taxon>
        <taxon>Bartonella</taxon>
    </lineage>
</organism>
<evidence type="ECO:0000313" key="2">
    <source>
        <dbReference type="EMBL" id="KEC57032.1"/>
    </source>
</evidence>
<reference evidence="2 3" key="2">
    <citation type="submission" date="2012-04" db="EMBL/GenBank/DDBJ databases">
        <title>The Genome Sequence of Bartonella rochalimae BMGH.</title>
        <authorList>
            <consortium name="The Broad Institute Genome Sequencing Platform"/>
            <consortium name="The Broad Institute Genome Sequencing Center for Infectious Disease"/>
            <person name="Feldgarden M."/>
            <person name="Kirby J."/>
            <person name="Kosoy M."/>
            <person name="Birtles R."/>
            <person name="Probert W.S."/>
            <person name="Chiaraviglio L."/>
            <person name="Walker B."/>
            <person name="Young S.K."/>
            <person name="Zeng Q."/>
            <person name="Gargeya S."/>
            <person name="Fitzgerald M."/>
            <person name="Haas B."/>
            <person name="Abouelleil A."/>
            <person name="Alvarado L."/>
            <person name="Arachchi H.M."/>
            <person name="Berlin A.M."/>
            <person name="Chapman S.B."/>
            <person name="Goldberg J."/>
            <person name="Griggs A."/>
            <person name="Gujja S."/>
            <person name="Hansen M."/>
            <person name="Howarth C."/>
            <person name="Imamovic A."/>
            <person name="Larimer J."/>
            <person name="McCowen C."/>
            <person name="Montmayeur A."/>
            <person name="Murphy C."/>
            <person name="Neiman D."/>
            <person name="Pearson M."/>
            <person name="Priest M."/>
            <person name="Roberts A."/>
            <person name="Saif S."/>
            <person name="Shea T."/>
            <person name="Sisk P."/>
            <person name="Sykes S."/>
            <person name="Wortman J."/>
            <person name="Nusbaum C."/>
            <person name="Birren B."/>
        </authorList>
    </citation>
    <scope>NUCLEOTIDE SEQUENCE [LARGE SCALE GENOMIC DNA]</scope>
    <source>
        <strain evidence="2 3">ATCC BAA-1498</strain>
    </source>
</reference>
<dbReference type="AlphaFoldDB" id="E6YMF6"/>
<evidence type="ECO:0008006" key="4">
    <source>
        <dbReference type="Google" id="ProtNLM"/>
    </source>
</evidence>
<dbReference type="eggNOG" id="ENOG5030JPR">
    <property type="taxonomic scope" value="Bacteria"/>
</dbReference>
<dbReference type="Pfam" id="PF07120">
    <property type="entry name" value="DUF1376"/>
    <property type="match status" value="1"/>
</dbReference>
<dbReference type="HOGENOM" id="CLU_062383_2_0_5"/>
<protein>
    <recommendedName>
        <fullName evidence="4">Phage related protein</fullName>
    </recommendedName>
</protein>
<keyword evidence="3" id="KW-1185">Reference proteome</keyword>
<evidence type="ECO:0000313" key="1">
    <source>
        <dbReference type="EMBL" id="CBI78058.1"/>
    </source>
</evidence>
<evidence type="ECO:0000313" key="3">
    <source>
        <dbReference type="Proteomes" id="UP000027336"/>
    </source>
</evidence>
<dbReference type="EMBL" id="FN645459">
    <property type="protein sequence ID" value="CBI78058.1"/>
    <property type="molecule type" value="Genomic_DNA"/>
</dbReference>
<dbReference type="InterPro" id="IPR010781">
    <property type="entry name" value="DUF1376"/>
</dbReference>
<sequence length="120" mass="13911">MPSKIPWTRLDASEWMNEVSYLSPTEKCIYVMLWFQMLYTGEPLVSDLKALALYVGYPVKTFIKALDLLLLKNKMIILEDGRLWNLDVESELNESKEKSEAASKAANSRWHKKVKMTLII</sequence>
<dbReference type="RefSeq" id="WP_235692186.1">
    <property type="nucleotide sequence ID" value="NZ_KL407337.1"/>
</dbReference>
<name>E6YMF6_9HYPH</name>
<reference evidence="1" key="1">
    <citation type="journal article" date="2011" name="PLoS Genet.">
        <title>Parallel evolution of a type IV secretion system in radiating lineages of the host-restricted bacterial pathogen Bartonella.</title>
        <authorList>
            <person name="Engel P."/>
            <person name="Salzburger W."/>
            <person name="Liesch M."/>
            <person name="Chang C.C."/>
            <person name="Maruyama S."/>
            <person name="Lanz C."/>
            <person name="Calteau A."/>
            <person name="Lajus A."/>
            <person name="Medigue C."/>
            <person name="Schuster S.C."/>
            <person name="Dehio C."/>
        </authorList>
    </citation>
    <scope>NUCLEOTIDE SEQUENCE</scope>
    <source>
        <strain evidence="1">ATCC BAA-1498</strain>
    </source>
</reference>
<accession>E6YMF6</accession>